<reference evidence="2" key="1">
    <citation type="journal article" date="2016" name="Genome Announc.">
        <title>Draft genomes of two strains of Paenibacillus glucanolyticus with capability to degrade lignocellulose.</title>
        <authorList>
            <person name="Mathews S.L."/>
            <person name="Pawlak J."/>
            <person name="Grunden A.M."/>
        </authorList>
    </citation>
    <scope>NUCLEOTIDE SEQUENCE [LARGE SCALE GENOMIC DNA]</scope>
    <source>
        <strain evidence="2">SLM1</strain>
    </source>
</reference>
<dbReference type="InterPro" id="IPR014284">
    <property type="entry name" value="RNA_pol_sigma-70_dom"/>
</dbReference>
<dbReference type="InterPro" id="IPR013324">
    <property type="entry name" value="RNA_pol_sigma_r3/r4-like"/>
</dbReference>
<dbReference type="SUPFAM" id="SSF88659">
    <property type="entry name" value="Sigma3 and sigma4 domains of RNA polymerase sigma factors"/>
    <property type="match status" value="1"/>
</dbReference>
<proteinExistence type="predicted"/>
<evidence type="ECO:0000259" key="1">
    <source>
        <dbReference type="Pfam" id="PF04545"/>
    </source>
</evidence>
<dbReference type="NCBIfam" id="TIGR02937">
    <property type="entry name" value="sigma70-ECF"/>
    <property type="match status" value="1"/>
</dbReference>
<organism evidence="2 3">
    <name type="scientific">Paenibacillus glucanolyticus</name>
    <dbReference type="NCBI Taxonomy" id="59843"/>
    <lineage>
        <taxon>Bacteria</taxon>
        <taxon>Bacillati</taxon>
        <taxon>Bacillota</taxon>
        <taxon>Bacilli</taxon>
        <taxon>Bacillales</taxon>
        <taxon>Paenibacillaceae</taxon>
        <taxon>Paenibacillus</taxon>
    </lineage>
</organism>
<evidence type="ECO:0000313" key="2">
    <source>
        <dbReference type="EMBL" id="KZS45011.1"/>
    </source>
</evidence>
<keyword evidence="3" id="KW-1185">Reference proteome</keyword>
<protein>
    <recommendedName>
        <fullName evidence="1">RNA polymerase sigma-70 region 4 domain-containing protein</fullName>
    </recommendedName>
</protein>
<dbReference type="Pfam" id="PF04545">
    <property type="entry name" value="Sigma70_r4"/>
    <property type="match status" value="1"/>
</dbReference>
<dbReference type="RefSeq" id="WP_063477515.1">
    <property type="nucleotide sequence ID" value="NZ_JBCMWP010000019.1"/>
</dbReference>
<comment type="caution">
    <text evidence="2">The sequence shown here is derived from an EMBL/GenBank/DDBJ whole genome shotgun (WGS) entry which is preliminary data.</text>
</comment>
<gene>
    <name evidence="2" type="ORF">AWU65_03250</name>
</gene>
<sequence>MNSKIYNQLKRNLSNQPILLEFLKNQIHMELLINYLHEPTYTNKKNVDEAFKKYFLELRFTAYMSSLIHFTSIDFDKKRRKEKKRSILFPENDPNSPFPYIGTEDQYMEESQVSSFESIISSLPLHKAILKLTETEKKVLLDAYVFNKSDTEIAKNKGVSQQAISKTRTKALNKLKSYLTNGEV</sequence>
<dbReference type="GO" id="GO:0006352">
    <property type="term" value="P:DNA-templated transcription initiation"/>
    <property type="evidence" value="ECO:0007669"/>
    <property type="project" value="InterPro"/>
</dbReference>
<accession>A0A163GJT1</accession>
<dbReference type="InterPro" id="IPR007630">
    <property type="entry name" value="RNA_pol_sigma70_r4"/>
</dbReference>
<dbReference type="Proteomes" id="UP000076796">
    <property type="component" value="Unassembled WGS sequence"/>
</dbReference>
<name>A0A163GJT1_9BACL</name>
<dbReference type="EMBL" id="LWMH01000001">
    <property type="protein sequence ID" value="KZS45011.1"/>
    <property type="molecule type" value="Genomic_DNA"/>
</dbReference>
<evidence type="ECO:0000313" key="3">
    <source>
        <dbReference type="Proteomes" id="UP000076796"/>
    </source>
</evidence>
<dbReference type="Gene3D" id="1.20.140.160">
    <property type="match status" value="1"/>
</dbReference>
<feature type="domain" description="RNA polymerase sigma-70 region 4" evidence="1">
    <location>
        <begin position="128"/>
        <end position="176"/>
    </location>
</feature>
<dbReference type="AlphaFoldDB" id="A0A163GJT1"/>
<dbReference type="GO" id="GO:0003700">
    <property type="term" value="F:DNA-binding transcription factor activity"/>
    <property type="evidence" value="ECO:0007669"/>
    <property type="project" value="InterPro"/>
</dbReference>